<dbReference type="EMBL" id="BKCJ010007619">
    <property type="protein sequence ID" value="GEU78167.1"/>
    <property type="molecule type" value="Genomic_DNA"/>
</dbReference>
<feature type="compositionally biased region" description="Polar residues" evidence="1">
    <location>
        <begin position="125"/>
        <end position="134"/>
    </location>
</feature>
<name>A0A6L2MY45_TANCI</name>
<feature type="region of interest" description="Disordered" evidence="1">
    <location>
        <begin position="70"/>
        <end position="96"/>
    </location>
</feature>
<feature type="compositionally biased region" description="Polar residues" evidence="1">
    <location>
        <begin position="83"/>
        <end position="96"/>
    </location>
</feature>
<accession>A0A6L2MY45</accession>
<proteinExistence type="predicted"/>
<feature type="region of interest" description="Disordered" evidence="1">
    <location>
        <begin position="125"/>
        <end position="149"/>
    </location>
</feature>
<sequence>MESGCESTKRRSTVLVWVKLHDVPVTASSYARAMIELRADVELKDKIMDDMLKIIEEGYYTCNIRVEYERKPPSGGNKKKNVEPTNEVSKSNSFDALNSVDNDVELGTNGDLHMANQEANYSRSSFWNVESSSPRKPVRKDDNDNEEDVASVDNKMANFLAKDDGYGTQSLLEQWKYSHDDYEYVPYDDDLYDGPEMLQAFCDNLDIRVRGRCRCSSQVQVSAFRHPGEEFDVIRWGKEDLDGLDIQAAGKPVSEHVLEMKGLMDQLHTLGKPYDNDMDVNLINRSFNKDFGDFVRNFNMHCVEKTVTELHALLVDFEKGLKDKAPTP</sequence>
<reference evidence="2" key="1">
    <citation type="journal article" date="2019" name="Sci. Rep.">
        <title>Draft genome of Tanacetum cinerariifolium, the natural source of mosquito coil.</title>
        <authorList>
            <person name="Yamashiro T."/>
            <person name="Shiraishi A."/>
            <person name="Satake H."/>
            <person name="Nakayama K."/>
        </authorList>
    </citation>
    <scope>NUCLEOTIDE SEQUENCE</scope>
</reference>
<evidence type="ECO:0000256" key="1">
    <source>
        <dbReference type="SAM" id="MobiDB-lite"/>
    </source>
</evidence>
<protein>
    <recommendedName>
        <fullName evidence="3">DUF4283 domain-containing protein</fullName>
    </recommendedName>
</protein>
<evidence type="ECO:0008006" key="3">
    <source>
        <dbReference type="Google" id="ProtNLM"/>
    </source>
</evidence>
<comment type="caution">
    <text evidence="2">The sequence shown here is derived from an EMBL/GenBank/DDBJ whole genome shotgun (WGS) entry which is preliminary data.</text>
</comment>
<gene>
    <name evidence="2" type="ORF">Tci_050145</name>
</gene>
<evidence type="ECO:0000313" key="2">
    <source>
        <dbReference type="EMBL" id="GEU78167.1"/>
    </source>
</evidence>
<organism evidence="2">
    <name type="scientific">Tanacetum cinerariifolium</name>
    <name type="common">Dalmatian daisy</name>
    <name type="synonym">Chrysanthemum cinerariifolium</name>
    <dbReference type="NCBI Taxonomy" id="118510"/>
    <lineage>
        <taxon>Eukaryota</taxon>
        <taxon>Viridiplantae</taxon>
        <taxon>Streptophyta</taxon>
        <taxon>Embryophyta</taxon>
        <taxon>Tracheophyta</taxon>
        <taxon>Spermatophyta</taxon>
        <taxon>Magnoliopsida</taxon>
        <taxon>eudicotyledons</taxon>
        <taxon>Gunneridae</taxon>
        <taxon>Pentapetalae</taxon>
        <taxon>asterids</taxon>
        <taxon>campanulids</taxon>
        <taxon>Asterales</taxon>
        <taxon>Asteraceae</taxon>
        <taxon>Asteroideae</taxon>
        <taxon>Anthemideae</taxon>
        <taxon>Anthemidinae</taxon>
        <taxon>Tanacetum</taxon>
    </lineage>
</organism>
<dbReference type="AlphaFoldDB" id="A0A6L2MY45"/>